<organism evidence="1">
    <name type="scientific">uncultured Caudovirales phage</name>
    <dbReference type="NCBI Taxonomy" id="2100421"/>
    <lineage>
        <taxon>Viruses</taxon>
        <taxon>Duplodnaviria</taxon>
        <taxon>Heunggongvirae</taxon>
        <taxon>Uroviricota</taxon>
        <taxon>Caudoviricetes</taxon>
        <taxon>Peduoviridae</taxon>
        <taxon>Maltschvirus</taxon>
        <taxon>Maltschvirus maltsch</taxon>
    </lineage>
</organism>
<accession>A0A6J5NAQ3</accession>
<proteinExistence type="predicted"/>
<name>A0A6J5NAQ3_9CAUD</name>
<gene>
    <name evidence="1" type="ORF">UFOVP633_8</name>
</gene>
<protein>
    <submittedName>
        <fullName evidence="1">Uncharacterized protein</fullName>
    </submittedName>
</protein>
<dbReference type="EMBL" id="LR796610">
    <property type="protein sequence ID" value="CAB4154114.1"/>
    <property type="molecule type" value="Genomic_DNA"/>
</dbReference>
<reference evidence="1" key="1">
    <citation type="submission" date="2020-04" db="EMBL/GenBank/DDBJ databases">
        <authorList>
            <person name="Chiriac C."/>
            <person name="Salcher M."/>
            <person name="Ghai R."/>
            <person name="Kavagutti S V."/>
        </authorList>
    </citation>
    <scope>NUCLEOTIDE SEQUENCE</scope>
</reference>
<sequence>MRISDELMTQVDRYNLTRSFACNKPLLDELAEFDKTINGLSLNKSCSTCVRNAMRRLCTYIESQKAIPKITFKGIKQEAPDYASMSYNQLKRAAKNRGIKLDTPTKVELIKALS</sequence>
<evidence type="ECO:0000313" key="1">
    <source>
        <dbReference type="EMBL" id="CAB4154114.1"/>
    </source>
</evidence>